<organism evidence="1 2">
    <name type="scientific">Caballeronia udeis</name>
    <dbReference type="NCBI Taxonomy" id="1232866"/>
    <lineage>
        <taxon>Bacteria</taxon>
        <taxon>Pseudomonadati</taxon>
        <taxon>Pseudomonadota</taxon>
        <taxon>Betaproteobacteria</taxon>
        <taxon>Burkholderiales</taxon>
        <taxon>Burkholderiaceae</taxon>
        <taxon>Caballeronia</taxon>
    </lineage>
</organism>
<dbReference type="AlphaFoldDB" id="A0A158IMR6"/>
<dbReference type="EMBL" id="FCOK02000055">
    <property type="protein sequence ID" value="SAL57529.1"/>
    <property type="molecule type" value="Genomic_DNA"/>
</dbReference>
<dbReference type="Proteomes" id="UP000054683">
    <property type="component" value="Unassembled WGS sequence"/>
</dbReference>
<evidence type="ECO:0008006" key="3">
    <source>
        <dbReference type="Google" id="ProtNLM"/>
    </source>
</evidence>
<accession>A0A158IMR6</accession>
<evidence type="ECO:0000313" key="1">
    <source>
        <dbReference type="EMBL" id="SAL57529.1"/>
    </source>
</evidence>
<gene>
    <name evidence="1" type="ORF">AWB69_06246</name>
</gene>
<dbReference type="OrthoDB" id="8477931at2"/>
<protein>
    <recommendedName>
        <fullName evidence="3">ApeA N-terminal domain-containing protein</fullName>
    </recommendedName>
</protein>
<proteinExistence type="predicted"/>
<evidence type="ECO:0000313" key="2">
    <source>
        <dbReference type="Proteomes" id="UP000054683"/>
    </source>
</evidence>
<dbReference type="RefSeq" id="WP_062090538.1">
    <property type="nucleotide sequence ID" value="NZ_FCOK02000055.1"/>
</dbReference>
<name>A0A158IMR6_9BURK</name>
<reference evidence="1 2" key="1">
    <citation type="submission" date="2016-01" db="EMBL/GenBank/DDBJ databases">
        <authorList>
            <person name="Oliw E.H."/>
        </authorList>
    </citation>
    <scope>NUCLEOTIDE SEQUENCE [LARGE SCALE GENOMIC DNA]</scope>
    <source>
        <strain evidence="1">LMG 27134</strain>
    </source>
</reference>
<sequence>MFFKLEHLLNDAWLPDNDSCEFVVERENTVEVVLKALTEEDRALYKGRRIVLCIAEAQITPSAKNQSYFDLIESGNVQATEHNFAIEYTNKDGLKVRLPRDIPSHFSDFLKRVDRELSTAIAAVTNAYRWRSAIEGPPRALASRGFGFLWSSDRSFWHPTAPSLNVRMESFSPRGISQREREDIERLVDDRTAEPLGHELFREAWAQRNTNPRSSIIVGIVSLEVAVKNLIANLAPDAAWLAVNVPSPPLLRLLTDFLPTLKGRMASGQIIIPPPEDICTAVKNGVSIRNTVAHVGGTPPKIETLEPILLAIKDLLWLFDFYSGEAWAYDFIRSETRNALKLS</sequence>